<name>A0ABV2SHV5_9GAMM</name>
<evidence type="ECO:0000313" key="2">
    <source>
        <dbReference type="Proteomes" id="UP001549366"/>
    </source>
</evidence>
<gene>
    <name evidence="1" type="ORF">V5J35_002514</name>
</gene>
<proteinExistence type="predicted"/>
<dbReference type="EMBL" id="JBEWTB010000002">
    <property type="protein sequence ID" value="MET4757322.1"/>
    <property type="molecule type" value="Genomic_DNA"/>
</dbReference>
<accession>A0ABV2SHV5</accession>
<protein>
    <submittedName>
        <fullName evidence="1">Uncharacterized protein</fullName>
    </submittedName>
</protein>
<keyword evidence="2" id="KW-1185">Reference proteome</keyword>
<evidence type="ECO:0000313" key="1">
    <source>
        <dbReference type="EMBL" id="MET4757322.1"/>
    </source>
</evidence>
<dbReference type="Proteomes" id="UP001549366">
    <property type="component" value="Unassembled WGS sequence"/>
</dbReference>
<organism evidence="1 2">
    <name type="scientific">Endozoicomonas lisbonensis</name>
    <dbReference type="NCBI Taxonomy" id="3120522"/>
    <lineage>
        <taxon>Bacteria</taxon>
        <taxon>Pseudomonadati</taxon>
        <taxon>Pseudomonadota</taxon>
        <taxon>Gammaproteobacteria</taxon>
        <taxon>Oceanospirillales</taxon>
        <taxon>Endozoicomonadaceae</taxon>
        <taxon>Endozoicomonas</taxon>
    </lineage>
</organism>
<reference evidence="1 2" key="1">
    <citation type="submission" date="2024-06" db="EMBL/GenBank/DDBJ databases">
        <title>Genomic Encyclopedia of Type Strains, Phase V (KMG-V): Genome sequencing to study the core and pangenomes of soil and plant-associated prokaryotes.</title>
        <authorList>
            <person name="Whitman W."/>
        </authorList>
    </citation>
    <scope>NUCLEOTIDE SEQUENCE [LARGE SCALE GENOMIC DNA]</scope>
    <source>
        <strain evidence="1 2">NE40</strain>
    </source>
</reference>
<comment type="caution">
    <text evidence="1">The sequence shown here is derived from an EMBL/GenBank/DDBJ whole genome shotgun (WGS) entry which is preliminary data.</text>
</comment>
<sequence length="276" mass="32216">MFSVSIFVLIKCLKRWSCVLFSIFASQTFQLLLRCDHPSKVLPELYLQRFYPVNKLATLLMIDLAFLRIRPFDAVRTTGFVVQATDEDYYLSGRCNVTCRPLLNNNNLVTLNIHLTDEGRDWYCGYEEHEVKSLLVPFGQPDGTLILTYPMNGCALEVRREKEGNRIYHDHNGVCMPRSIDGTRALRVSANHYMDWGNRHFVRTERLAYRAGLTRKYSGFSFAHTIICIKQGRNWNVYNNAVSQIYELDPFSAQRINQEYFQPKDYIKYSLGYFPD</sequence>